<dbReference type="PANTHER" id="PTHR12277">
    <property type="entry name" value="ALPHA/BETA HYDROLASE DOMAIN-CONTAINING PROTEIN"/>
    <property type="match status" value="1"/>
</dbReference>
<dbReference type="GO" id="GO:0016787">
    <property type="term" value="F:hydrolase activity"/>
    <property type="evidence" value="ECO:0007669"/>
    <property type="project" value="UniProtKB-KW"/>
</dbReference>
<dbReference type="AlphaFoldDB" id="A0A2S5SW30"/>
<evidence type="ECO:0000256" key="1">
    <source>
        <dbReference type="SAM" id="SignalP"/>
    </source>
</evidence>
<protein>
    <submittedName>
        <fullName evidence="3">Alpha/beta hydrolase</fullName>
    </submittedName>
</protein>
<gene>
    <name evidence="3" type="ORF">C1704_05825</name>
</gene>
<dbReference type="Proteomes" id="UP000238605">
    <property type="component" value="Unassembled WGS sequence"/>
</dbReference>
<keyword evidence="4" id="KW-1185">Reference proteome</keyword>
<dbReference type="EMBL" id="PSNX01000004">
    <property type="protein sequence ID" value="PPE66970.1"/>
    <property type="molecule type" value="Genomic_DNA"/>
</dbReference>
<dbReference type="RefSeq" id="WP_104301798.1">
    <property type="nucleotide sequence ID" value="NZ_PSNX01000004.1"/>
</dbReference>
<dbReference type="Pfam" id="PF12146">
    <property type="entry name" value="Hydrolase_4"/>
    <property type="match status" value="1"/>
</dbReference>
<proteinExistence type="predicted"/>
<organism evidence="3 4">
    <name type="scientific">Caldimonas caldifontis</name>
    <dbReference type="NCBI Taxonomy" id="1452508"/>
    <lineage>
        <taxon>Bacteria</taxon>
        <taxon>Pseudomonadati</taxon>
        <taxon>Pseudomonadota</taxon>
        <taxon>Betaproteobacteria</taxon>
        <taxon>Burkholderiales</taxon>
        <taxon>Sphaerotilaceae</taxon>
        <taxon>Caldimonas</taxon>
    </lineage>
</organism>
<reference evidence="3 4" key="1">
    <citation type="submission" date="2018-02" db="EMBL/GenBank/DDBJ databases">
        <title>Reclassifiation of [Polyangium] brachysporum DSM 7029 as Guopingzhaonella breviflexa gen. nov., sp. nov., a member of the family Comamonadaceae.</title>
        <authorList>
            <person name="Tang B."/>
        </authorList>
    </citation>
    <scope>NUCLEOTIDE SEQUENCE [LARGE SCALE GENOMIC DNA]</scope>
    <source>
        <strain evidence="3 4">BCRC 80649</strain>
    </source>
</reference>
<comment type="caution">
    <text evidence="3">The sequence shown here is derived from an EMBL/GenBank/DDBJ whole genome shotgun (WGS) entry which is preliminary data.</text>
</comment>
<dbReference type="PANTHER" id="PTHR12277:SF81">
    <property type="entry name" value="PROTEIN ABHD13"/>
    <property type="match status" value="1"/>
</dbReference>
<feature type="chain" id="PRO_5015658944" evidence="1">
    <location>
        <begin position="23"/>
        <end position="315"/>
    </location>
</feature>
<dbReference type="InterPro" id="IPR029058">
    <property type="entry name" value="AB_hydrolase_fold"/>
</dbReference>
<sequence length="315" mass="35288">MMSLRRWIQLSSAALVCFALLAGCAALDTQQRRWIFQPSSDTWRGASYAAEGMDELWIEFDSRLEGDRARLHALWLPQDRPDAPVLLYLHGARWDVRSSAPRMRRMHDLGFAVLGIDYRGFGQSSGDLPSERLAYEDARAAWDWMAREHPQARRFIYGHSLGGAIATHLASEVDDAAGLLVEASFPSIRDVVSTFRWGWLPVGPLITQRFEAAEHIARVTAPVLVAHGSADRFIRPELGRQLYERAPEPKRWLLVDGGSHHNTSAVGQDAYRVALRELFGLGSEQDVVQSRLELPSRHDVPPQALAAPQPVVLTR</sequence>
<name>A0A2S5SW30_9BURK</name>
<feature type="domain" description="Serine aminopeptidase S33" evidence="2">
    <location>
        <begin position="85"/>
        <end position="189"/>
    </location>
</feature>
<dbReference type="InterPro" id="IPR022742">
    <property type="entry name" value="Hydrolase_4"/>
</dbReference>
<feature type="signal peptide" evidence="1">
    <location>
        <begin position="1"/>
        <end position="22"/>
    </location>
</feature>
<keyword evidence="1" id="KW-0732">Signal</keyword>
<evidence type="ECO:0000259" key="2">
    <source>
        <dbReference type="Pfam" id="PF12146"/>
    </source>
</evidence>
<dbReference type="Gene3D" id="3.40.50.1820">
    <property type="entry name" value="alpha/beta hydrolase"/>
    <property type="match status" value="1"/>
</dbReference>
<dbReference type="PROSITE" id="PS51257">
    <property type="entry name" value="PROKAR_LIPOPROTEIN"/>
    <property type="match status" value="1"/>
</dbReference>
<keyword evidence="3" id="KW-0378">Hydrolase</keyword>
<dbReference type="OrthoDB" id="9798884at2"/>
<evidence type="ECO:0000313" key="3">
    <source>
        <dbReference type="EMBL" id="PPE66970.1"/>
    </source>
</evidence>
<dbReference type="SUPFAM" id="SSF53474">
    <property type="entry name" value="alpha/beta-Hydrolases"/>
    <property type="match status" value="1"/>
</dbReference>
<evidence type="ECO:0000313" key="4">
    <source>
        <dbReference type="Proteomes" id="UP000238605"/>
    </source>
</evidence>
<accession>A0A2S5SW30</accession>